<keyword evidence="1" id="KW-1133">Transmembrane helix</keyword>
<reference evidence="3" key="1">
    <citation type="journal article" date="2019" name="Int. J. Syst. Evol. Microbiol.">
        <title>The Global Catalogue of Microorganisms (GCM) 10K type strain sequencing project: providing services to taxonomists for standard genome sequencing and annotation.</title>
        <authorList>
            <consortium name="The Broad Institute Genomics Platform"/>
            <consortium name="The Broad Institute Genome Sequencing Center for Infectious Disease"/>
            <person name="Wu L."/>
            <person name="Ma J."/>
        </authorList>
    </citation>
    <scope>NUCLEOTIDE SEQUENCE [LARGE SCALE GENOMIC DNA]</scope>
    <source>
        <strain evidence="3">TBRC 7912</strain>
    </source>
</reference>
<dbReference type="Proteomes" id="UP001595698">
    <property type="component" value="Unassembled WGS sequence"/>
</dbReference>
<evidence type="ECO:0000313" key="2">
    <source>
        <dbReference type="EMBL" id="MFC3979523.1"/>
    </source>
</evidence>
<organism evidence="2 3">
    <name type="scientific">Streptosporangium jomthongense</name>
    <dbReference type="NCBI Taxonomy" id="1193683"/>
    <lineage>
        <taxon>Bacteria</taxon>
        <taxon>Bacillati</taxon>
        <taxon>Actinomycetota</taxon>
        <taxon>Actinomycetes</taxon>
        <taxon>Streptosporangiales</taxon>
        <taxon>Streptosporangiaceae</taxon>
        <taxon>Streptosporangium</taxon>
    </lineage>
</organism>
<keyword evidence="1" id="KW-0812">Transmembrane</keyword>
<evidence type="ECO:0000256" key="1">
    <source>
        <dbReference type="SAM" id="Phobius"/>
    </source>
</evidence>
<sequence>MQHKKNQVQNFEYRMGDVREKAVKAAGRGSLITFLSLLVVVVVAAFGPLPAWVLVARLRTLLGI</sequence>
<feature type="transmembrane region" description="Helical" evidence="1">
    <location>
        <begin position="31"/>
        <end position="55"/>
    </location>
</feature>
<accession>A0ABV8EWQ6</accession>
<dbReference type="EMBL" id="JBHSBC010000003">
    <property type="protein sequence ID" value="MFC3979523.1"/>
    <property type="molecule type" value="Genomic_DNA"/>
</dbReference>
<keyword evidence="1" id="KW-0472">Membrane</keyword>
<protein>
    <submittedName>
        <fullName evidence="2">Uncharacterized protein</fullName>
    </submittedName>
</protein>
<proteinExistence type="predicted"/>
<comment type="caution">
    <text evidence="2">The sequence shown here is derived from an EMBL/GenBank/DDBJ whole genome shotgun (WGS) entry which is preliminary data.</text>
</comment>
<keyword evidence="3" id="KW-1185">Reference proteome</keyword>
<gene>
    <name evidence="2" type="ORF">ACFOYY_05300</name>
</gene>
<name>A0ABV8EWQ6_9ACTN</name>
<evidence type="ECO:0000313" key="3">
    <source>
        <dbReference type="Proteomes" id="UP001595698"/>
    </source>
</evidence>